<feature type="signal peptide" evidence="1">
    <location>
        <begin position="1"/>
        <end position="22"/>
    </location>
</feature>
<organism evidence="2 3">
    <name type="scientific">Paraburkholderia strydomiana</name>
    <dbReference type="NCBI Taxonomy" id="1245417"/>
    <lineage>
        <taxon>Bacteria</taxon>
        <taxon>Pseudomonadati</taxon>
        <taxon>Pseudomonadota</taxon>
        <taxon>Betaproteobacteria</taxon>
        <taxon>Burkholderiales</taxon>
        <taxon>Burkholderiaceae</taxon>
        <taxon>Paraburkholderia</taxon>
    </lineage>
</organism>
<dbReference type="Proteomes" id="UP001629392">
    <property type="component" value="Unassembled WGS sequence"/>
</dbReference>
<comment type="caution">
    <text evidence="2">The sequence shown here is derived from an EMBL/GenBank/DDBJ whole genome shotgun (WGS) entry which is preliminary data.</text>
</comment>
<dbReference type="EMBL" id="JAQQCL010000036">
    <property type="protein sequence ID" value="MFM0720926.1"/>
    <property type="molecule type" value="Genomic_DNA"/>
</dbReference>
<evidence type="ECO:0000313" key="3">
    <source>
        <dbReference type="Proteomes" id="UP001629392"/>
    </source>
</evidence>
<proteinExistence type="predicted"/>
<protein>
    <recommendedName>
        <fullName evidence="4">DUF4402 domain-containing protein</fullName>
    </recommendedName>
</protein>
<keyword evidence="3" id="KW-1185">Reference proteome</keyword>
<sequence>MKTKTSRARTLGAVAGAMTLLAAPLMTSASEGGRVSFVGAIVAPQLQITEGSAADGARGGVAGVQTAQAGSALTLTFKAPPGVTGGADVALQVNDGVPARDLVAARFVDSGGRIAPARNGHYQVGRDGGVLSLSPKDARTDTRVTVVVSYQ</sequence>
<evidence type="ECO:0000256" key="1">
    <source>
        <dbReference type="SAM" id="SignalP"/>
    </source>
</evidence>
<name>A0ABW9EPK0_9BURK</name>
<feature type="chain" id="PRO_5046520969" description="DUF4402 domain-containing protein" evidence="1">
    <location>
        <begin position="23"/>
        <end position="151"/>
    </location>
</feature>
<gene>
    <name evidence="2" type="ORF">PQQ73_31915</name>
</gene>
<accession>A0ABW9EPK0</accession>
<evidence type="ECO:0000313" key="2">
    <source>
        <dbReference type="EMBL" id="MFM0720926.1"/>
    </source>
</evidence>
<reference evidence="2 3" key="1">
    <citation type="journal article" date="2024" name="Chem. Sci.">
        <title>Discovery of megapolipeptins by genome mining of a Burkholderiales bacteria collection.</title>
        <authorList>
            <person name="Paulo B.S."/>
            <person name="Recchia M.J.J."/>
            <person name="Lee S."/>
            <person name="Fergusson C.H."/>
            <person name="Romanowski S.B."/>
            <person name="Hernandez A."/>
            <person name="Krull N."/>
            <person name="Liu D.Y."/>
            <person name="Cavanagh H."/>
            <person name="Bos A."/>
            <person name="Gray C.A."/>
            <person name="Murphy B.T."/>
            <person name="Linington R.G."/>
            <person name="Eustaquio A.S."/>
        </authorList>
    </citation>
    <scope>NUCLEOTIDE SEQUENCE [LARGE SCALE GENOMIC DNA]</scope>
    <source>
        <strain evidence="2 3">RL17-350-BIC-E</strain>
    </source>
</reference>
<keyword evidence="1" id="KW-0732">Signal</keyword>
<evidence type="ECO:0008006" key="4">
    <source>
        <dbReference type="Google" id="ProtNLM"/>
    </source>
</evidence>
<dbReference type="RefSeq" id="WP_408148253.1">
    <property type="nucleotide sequence ID" value="NZ_JAQQCJ010000007.1"/>
</dbReference>